<sequence>MNKLIDWFDEICPETIVLGYGSLMNQSSRETYNNINSFCLPVKVHGWKREWVTRSVAEQQTYVGAIQAQNSVINAQAVPSVIDQMLLKREVDYRFVEIQPDSVQFTKEVCPEIRQKINNSNIYICESLLIEAPTKKFPVYQSYLDTCLAGCIEVGGEMEATAFMRSTSGWPSFGVIDDRAAPRYPRVGHISKDSYEIIDSVLSEYE</sequence>
<evidence type="ECO:0008006" key="3">
    <source>
        <dbReference type="Google" id="ProtNLM"/>
    </source>
</evidence>
<accession>A0AAW8R5J9</accession>
<protein>
    <recommendedName>
        <fullName evidence="3">Gamma-glutamylcyclotransferase</fullName>
    </recommendedName>
</protein>
<dbReference type="EMBL" id="JAVRIE010000004">
    <property type="protein sequence ID" value="MDT0583095.1"/>
    <property type="molecule type" value="Genomic_DNA"/>
</dbReference>
<organism evidence="1 2">
    <name type="scientific">Brumicola blandensis</name>
    <dbReference type="NCBI Taxonomy" id="3075611"/>
    <lineage>
        <taxon>Bacteria</taxon>
        <taxon>Pseudomonadati</taxon>
        <taxon>Pseudomonadota</taxon>
        <taxon>Gammaproteobacteria</taxon>
        <taxon>Alteromonadales</taxon>
        <taxon>Alteromonadaceae</taxon>
        <taxon>Brumicola</taxon>
    </lineage>
</organism>
<gene>
    <name evidence="1" type="ORF">RM544_11145</name>
</gene>
<keyword evidence="2" id="KW-1185">Reference proteome</keyword>
<reference evidence="1 2" key="1">
    <citation type="submission" date="2023-09" db="EMBL/GenBank/DDBJ databases">
        <authorList>
            <person name="Rey-Velasco X."/>
        </authorList>
    </citation>
    <scope>NUCLEOTIDE SEQUENCE [LARGE SCALE GENOMIC DNA]</scope>
    <source>
        <strain evidence="1 2">W409</strain>
    </source>
</reference>
<evidence type="ECO:0000313" key="1">
    <source>
        <dbReference type="EMBL" id="MDT0583095.1"/>
    </source>
</evidence>
<evidence type="ECO:0000313" key="2">
    <source>
        <dbReference type="Proteomes" id="UP001249020"/>
    </source>
</evidence>
<dbReference type="AlphaFoldDB" id="A0AAW8R5J9"/>
<comment type="caution">
    <text evidence="1">The sequence shown here is derived from an EMBL/GenBank/DDBJ whole genome shotgun (WGS) entry which is preliminary data.</text>
</comment>
<dbReference type="RefSeq" id="WP_311361869.1">
    <property type="nucleotide sequence ID" value="NZ_JAVRIE010000004.1"/>
</dbReference>
<proteinExistence type="predicted"/>
<name>A0AAW8R5J9_9ALTE</name>
<dbReference type="Proteomes" id="UP001249020">
    <property type="component" value="Unassembled WGS sequence"/>
</dbReference>